<evidence type="ECO:0000256" key="2">
    <source>
        <dbReference type="ARBA" id="ARBA00008820"/>
    </source>
</evidence>
<evidence type="ECO:0000256" key="9">
    <source>
        <dbReference type="ARBA" id="ARBA00022991"/>
    </source>
</evidence>
<evidence type="ECO:0000256" key="1">
    <source>
        <dbReference type="ARBA" id="ARBA00004636"/>
    </source>
</evidence>
<feature type="transmembrane region" description="Helical" evidence="14">
    <location>
        <begin position="478"/>
        <end position="504"/>
    </location>
</feature>
<dbReference type="SUPFAM" id="SSF81568">
    <property type="entry name" value="Photosystem I reaction center subunit XI, PsaL"/>
    <property type="match status" value="1"/>
</dbReference>
<evidence type="ECO:0000313" key="16">
    <source>
        <dbReference type="EMBL" id="MCC5600218.1"/>
    </source>
</evidence>
<feature type="transmembrane region" description="Helical" evidence="14">
    <location>
        <begin position="69"/>
        <end position="90"/>
    </location>
</feature>
<dbReference type="InterPro" id="IPR000932">
    <property type="entry name" value="PS_antenna-like"/>
</dbReference>
<comment type="caution">
    <text evidence="16">The sequence shown here is derived from an EMBL/GenBank/DDBJ whole genome shotgun (WGS) entry which is preliminary data.</text>
</comment>
<dbReference type="NCBIfam" id="TIGR03041">
    <property type="entry name" value="PS_antenn_a_b"/>
    <property type="match status" value="1"/>
</dbReference>
<dbReference type="Pfam" id="PF00421">
    <property type="entry name" value="PSII"/>
    <property type="match status" value="2"/>
</dbReference>
<evidence type="ECO:0000256" key="8">
    <source>
        <dbReference type="ARBA" id="ARBA00022989"/>
    </source>
</evidence>
<evidence type="ECO:0000256" key="4">
    <source>
        <dbReference type="ARBA" id="ARBA00022494"/>
    </source>
</evidence>
<dbReference type="RefSeq" id="WP_229485303.1">
    <property type="nucleotide sequence ID" value="NZ_JAIVFQ010000016.1"/>
</dbReference>
<reference evidence="16 17" key="1">
    <citation type="journal article" date="2021" name="Microorganisms">
        <title>Genome Evolution of Filamentous Cyanobacterium Nostoc Species: From Facultative Symbiosis to Free Living.</title>
        <authorList>
            <person name="Huo D."/>
            <person name="Li H."/>
            <person name="Cai F."/>
            <person name="Guo X."/>
            <person name="Qiao Z."/>
            <person name="Wang W."/>
            <person name="Yu G."/>
            <person name="Li R."/>
        </authorList>
    </citation>
    <scope>NUCLEOTIDE SEQUENCE [LARGE SCALE GENOMIC DNA]</scope>
    <source>
        <strain evidence="16 17">CHAB 5714</strain>
    </source>
</reference>
<feature type="transmembrane region" description="Helical" evidence="14">
    <location>
        <begin position="296"/>
        <end position="319"/>
    </location>
</feature>
<evidence type="ECO:0000259" key="15">
    <source>
        <dbReference type="Pfam" id="PF02605"/>
    </source>
</evidence>
<keyword evidence="5" id="KW-0602">Photosynthesis</keyword>
<protein>
    <recommendedName>
        <fullName evidence="3">Photosystem I reaction center subunit XI</fullName>
    </recommendedName>
    <alternativeName>
        <fullName evidence="12">PSI subunit V</fullName>
    </alternativeName>
    <alternativeName>
        <fullName evidence="13">PSI-L</fullName>
    </alternativeName>
</protein>
<keyword evidence="11 14" id="KW-0472">Membrane</keyword>
<dbReference type="SUPFAM" id="SSF161077">
    <property type="entry name" value="Photosystem II antenna protein-like"/>
    <property type="match status" value="1"/>
</dbReference>
<keyword evidence="10" id="KW-0793">Thylakoid</keyword>
<evidence type="ECO:0000256" key="3">
    <source>
        <dbReference type="ARBA" id="ARBA00019514"/>
    </source>
</evidence>
<comment type="subcellular location">
    <subcellularLocation>
        <location evidence="1">Cellular thylakoid membrane</location>
        <topology evidence="1">Multi-pass membrane protein</topology>
    </subcellularLocation>
</comment>
<dbReference type="Gene3D" id="1.20.1240.10">
    <property type="entry name" value="Photosystem I PsaL, reaction centre subunit XI"/>
    <property type="match status" value="1"/>
</dbReference>
<dbReference type="EMBL" id="JAIVFQ010000016">
    <property type="protein sequence ID" value="MCC5600218.1"/>
    <property type="molecule type" value="Genomic_DNA"/>
</dbReference>
<name>A0ABS8I7Q5_9NOSO</name>
<keyword evidence="4" id="KW-0148">Chlorophyll</keyword>
<keyword evidence="6 14" id="KW-0812">Transmembrane</keyword>
<dbReference type="InterPro" id="IPR036001">
    <property type="entry name" value="PS_II_antenna-like_sf"/>
</dbReference>
<evidence type="ECO:0000256" key="13">
    <source>
        <dbReference type="ARBA" id="ARBA00033437"/>
    </source>
</evidence>
<sequence length="507" mass="54764">MTAVIEDSPYKQQIPDVGWWAGNFRLTNLSGKLLGAHVAHSALILLWAGGMTLFELSRFNPNVPMYEQGLIILPHLATLGLGVGAGGQVISTYPYFVVSVLHLIPSVILAAGGIYHSLLGPEVLEDNPTWAGFFGYDWKDKDKMTTILGIHLTLLGLGALALVAKAVFWGGLFDPWAAGGGDVRVINHPTLNPFRIFGYLFGAWGPEGMAAVDNLEDVVGGHIWVGLMLIGGGIFHILTKPFAWARRILIYSGEAYLSYSIGAVAYMGFLAAYFASVNNTVYPEVFYGPVRAIETSAGIVSARGWLVTFHFVLALIFLLGHIWHALRARAIAGGFDLKNGDMVQPPRVDRQTSNQVSAVNSSDLTLKFLRYLPIYRPGISSLWRGLEVGMAHGYWLVGPFATLGSLGLLRNFNVGSLVGLLAAGSLILILTIGFSLYGTNSYEKQQEIYSRPVSVATVPKVPQNINTVAEWSQFTEGFLIGGIGGAIFAYLLLTSVTLFGAIAINSI</sequence>
<dbReference type="Pfam" id="PF02605">
    <property type="entry name" value="PsaL"/>
    <property type="match status" value="1"/>
</dbReference>
<feature type="domain" description="Photosystem I PsaL reaction centre subunit XI" evidence="15">
    <location>
        <begin position="343"/>
        <end position="496"/>
    </location>
</feature>
<evidence type="ECO:0000256" key="10">
    <source>
        <dbReference type="ARBA" id="ARBA00023078"/>
    </source>
</evidence>
<dbReference type="InterPro" id="IPR022980">
    <property type="entry name" value="PSI_suXI"/>
</dbReference>
<proteinExistence type="inferred from homology"/>
<dbReference type="PANTHER" id="PTHR34803:SF2">
    <property type="entry name" value="PHOTOSYSTEM I REACTION CENTER SUBUNIT XI, CHLOROPLASTIC"/>
    <property type="match status" value="1"/>
</dbReference>
<feature type="transmembrane region" description="Helical" evidence="14">
    <location>
        <begin position="417"/>
        <end position="437"/>
    </location>
</feature>
<organism evidence="16 17">
    <name type="scientific">Nostoc favosum CHAB5714</name>
    <dbReference type="NCBI Taxonomy" id="2780399"/>
    <lineage>
        <taxon>Bacteria</taxon>
        <taxon>Bacillati</taxon>
        <taxon>Cyanobacteriota</taxon>
        <taxon>Cyanophyceae</taxon>
        <taxon>Nostocales</taxon>
        <taxon>Nostocaceae</taxon>
        <taxon>Nostoc</taxon>
        <taxon>Nostoc favosum</taxon>
    </lineage>
</organism>
<dbReference type="PANTHER" id="PTHR34803">
    <property type="entry name" value="PHOTOSYSTEM I REACTION CENTER SUBUNIT XI, CHLOROPLASTIC"/>
    <property type="match status" value="1"/>
</dbReference>
<evidence type="ECO:0000256" key="12">
    <source>
        <dbReference type="ARBA" id="ARBA00032768"/>
    </source>
</evidence>
<evidence type="ECO:0000256" key="14">
    <source>
        <dbReference type="SAM" id="Phobius"/>
    </source>
</evidence>
<feature type="transmembrane region" description="Helical" evidence="14">
    <location>
        <begin position="34"/>
        <end position="57"/>
    </location>
</feature>
<feature type="transmembrane region" description="Helical" evidence="14">
    <location>
        <begin position="256"/>
        <end position="276"/>
    </location>
</feature>
<feature type="transmembrane region" description="Helical" evidence="14">
    <location>
        <begin position="96"/>
        <end position="115"/>
    </location>
</feature>
<feature type="transmembrane region" description="Helical" evidence="14">
    <location>
        <begin position="223"/>
        <end position="244"/>
    </location>
</feature>
<dbReference type="InterPro" id="IPR036592">
    <property type="entry name" value="PSI_PsaL_sf"/>
</dbReference>
<evidence type="ECO:0000256" key="5">
    <source>
        <dbReference type="ARBA" id="ARBA00022531"/>
    </source>
</evidence>
<keyword evidence="17" id="KW-1185">Reference proteome</keyword>
<evidence type="ECO:0000256" key="6">
    <source>
        <dbReference type="ARBA" id="ARBA00022692"/>
    </source>
</evidence>
<keyword evidence="8 14" id="KW-1133">Transmembrane helix</keyword>
<evidence type="ECO:0000256" key="11">
    <source>
        <dbReference type="ARBA" id="ARBA00023136"/>
    </source>
</evidence>
<dbReference type="InterPro" id="IPR003757">
    <property type="entry name" value="PSI_PsaL"/>
</dbReference>
<dbReference type="Proteomes" id="UP001199525">
    <property type="component" value="Unassembled WGS sequence"/>
</dbReference>
<keyword evidence="7" id="KW-0603">Photosystem I</keyword>
<keyword evidence="9" id="KW-0157">Chromophore</keyword>
<accession>A0ABS8I7Q5</accession>
<feature type="transmembrane region" description="Helical" evidence="14">
    <location>
        <begin position="147"/>
        <end position="168"/>
    </location>
</feature>
<gene>
    <name evidence="16" type="ORF">LC586_13520</name>
</gene>
<evidence type="ECO:0000256" key="7">
    <source>
        <dbReference type="ARBA" id="ARBA00022836"/>
    </source>
</evidence>
<comment type="similarity">
    <text evidence="2">Belongs to the PsaL family.</text>
</comment>
<evidence type="ECO:0000313" key="17">
    <source>
        <dbReference type="Proteomes" id="UP001199525"/>
    </source>
</evidence>